<comment type="catalytic activity">
    <reaction evidence="17">
        <text>L-seryl-[protein] + ATP = O-phospho-L-seryl-[protein] + ADP + H(+)</text>
        <dbReference type="Rhea" id="RHEA:17989"/>
        <dbReference type="Rhea" id="RHEA-COMP:9863"/>
        <dbReference type="Rhea" id="RHEA-COMP:11604"/>
        <dbReference type="ChEBI" id="CHEBI:15378"/>
        <dbReference type="ChEBI" id="CHEBI:29999"/>
        <dbReference type="ChEBI" id="CHEBI:30616"/>
        <dbReference type="ChEBI" id="CHEBI:83421"/>
        <dbReference type="ChEBI" id="CHEBI:456216"/>
        <dbReference type="EC" id="2.7.11.1"/>
    </reaction>
</comment>
<accession>A0A2I0B3V6</accession>
<dbReference type="AlphaFoldDB" id="A0A2I0B3V6"/>
<evidence type="ECO:0000256" key="9">
    <source>
        <dbReference type="ARBA" id="ARBA00022777"/>
    </source>
</evidence>
<dbReference type="InterPro" id="IPR001245">
    <property type="entry name" value="Ser-Thr/Tyr_kinase_cat_dom"/>
</dbReference>
<dbReference type="InterPro" id="IPR045874">
    <property type="entry name" value="LRK10/LRL21-25-like"/>
</dbReference>
<comment type="subcellular location">
    <subcellularLocation>
        <location evidence="1">Membrane</location>
        <topology evidence="1">Single-pass type I membrane protein</topology>
    </subcellularLocation>
</comment>
<dbReference type="EMBL" id="KZ451917">
    <property type="protein sequence ID" value="PKA62473.1"/>
    <property type="molecule type" value="Genomic_DNA"/>
</dbReference>
<evidence type="ECO:0000256" key="2">
    <source>
        <dbReference type="ARBA" id="ARBA00012513"/>
    </source>
</evidence>
<dbReference type="PANTHER" id="PTHR27009">
    <property type="entry name" value="RUST RESISTANCE KINASE LR10-RELATED"/>
    <property type="match status" value="1"/>
</dbReference>
<evidence type="ECO:0000256" key="1">
    <source>
        <dbReference type="ARBA" id="ARBA00004479"/>
    </source>
</evidence>
<evidence type="ECO:0000256" key="6">
    <source>
        <dbReference type="ARBA" id="ARBA00022692"/>
    </source>
</evidence>
<reference evidence="20 21" key="1">
    <citation type="journal article" date="2017" name="Nature">
        <title>The Apostasia genome and the evolution of orchids.</title>
        <authorList>
            <person name="Zhang G.Q."/>
            <person name="Liu K.W."/>
            <person name="Li Z."/>
            <person name="Lohaus R."/>
            <person name="Hsiao Y.Y."/>
            <person name="Niu S.C."/>
            <person name="Wang J.Y."/>
            <person name="Lin Y.C."/>
            <person name="Xu Q."/>
            <person name="Chen L.J."/>
            <person name="Yoshida K."/>
            <person name="Fujiwara S."/>
            <person name="Wang Z.W."/>
            <person name="Zhang Y.Q."/>
            <person name="Mitsuda N."/>
            <person name="Wang M."/>
            <person name="Liu G.H."/>
            <person name="Pecoraro L."/>
            <person name="Huang H.X."/>
            <person name="Xiao X.J."/>
            <person name="Lin M."/>
            <person name="Wu X.Y."/>
            <person name="Wu W.L."/>
            <person name="Chen Y.Y."/>
            <person name="Chang S.B."/>
            <person name="Sakamoto S."/>
            <person name="Ohme-Takagi M."/>
            <person name="Yagi M."/>
            <person name="Zeng S.J."/>
            <person name="Shen C.Y."/>
            <person name="Yeh C.M."/>
            <person name="Luo Y.B."/>
            <person name="Tsai W.C."/>
            <person name="Van de Peer Y."/>
            <person name="Liu Z.J."/>
        </authorList>
    </citation>
    <scope>NUCLEOTIDE SEQUENCE [LARGE SCALE GENOMIC DNA]</scope>
    <source>
        <strain evidence="21">cv. Shenzhen</strain>
        <tissue evidence="20">Stem</tissue>
    </source>
</reference>
<keyword evidence="11" id="KW-1133">Transmembrane helix</keyword>
<evidence type="ECO:0000256" key="3">
    <source>
        <dbReference type="ARBA" id="ARBA00022527"/>
    </source>
</evidence>
<dbReference type="PROSITE" id="PS50011">
    <property type="entry name" value="PROTEIN_KINASE_DOM"/>
    <property type="match status" value="1"/>
</dbReference>
<dbReference type="Proteomes" id="UP000236161">
    <property type="component" value="Unassembled WGS sequence"/>
</dbReference>
<dbReference type="STRING" id="1088818.A0A2I0B3V6"/>
<evidence type="ECO:0000256" key="18">
    <source>
        <dbReference type="PROSITE-ProRule" id="PRU10141"/>
    </source>
</evidence>
<dbReference type="GO" id="GO:0106310">
    <property type="term" value="F:protein serine kinase activity"/>
    <property type="evidence" value="ECO:0007669"/>
    <property type="project" value="RHEA"/>
</dbReference>
<keyword evidence="10 18" id="KW-0067">ATP-binding</keyword>
<dbReference type="PROSITE" id="PS00107">
    <property type="entry name" value="PROTEIN_KINASE_ATP"/>
    <property type="match status" value="1"/>
</dbReference>
<protein>
    <recommendedName>
        <fullName evidence="2">non-specific serine/threonine protein kinase</fullName>
        <ecNumber evidence="2">2.7.11.1</ecNumber>
    </recommendedName>
</protein>
<dbReference type="InterPro" id="IPR011009">
    <property type="entry name" value="Kinase-like_dom_sf"/>
</dbReference>
<keyword evidence="8 18" id="KW-0547">Nucleotide-binding</keyword>
<dbReference type="OrthoDB" id="544400at2759"/>
<keyword evidence="6" id="KW-0812">Transmembrane</keyword>
<organism evidence="20 21">
    <name type="scientific">Apostasia shenzhenica</name>
    <dbReference type="NCBI Taxonomy" id="1088818"/>
    <lineage>
        <taxon>Eukaryota</taxon>
        <taxon>Viridiplantae</taxon>
        <taxon>Streptophyta</taxon>
        <taxon>Embryophyta</taxon>
        <taxon>Tracheophyta</taxon>
        <taxon>Spermatophyta</taxon>
        <taxon>Magnoliopsida</taxon>
        <taxon>Liliopsida</taxon>
        <taxon>Asparagales</taxon>
        <taxon>Orchidaceae</taxon>
        <taxon>Apostasioideae</taxon>
        <taxon>Apostasia</taxon>
    </lineage>
</organism>
<keyword evidence="7" id="KW-0732">Signal</keyword>
<name>A0A2I0B3V6_9ASPA</name>
<keyword evidence="15" id="KW-0325">Glycoprotein</keyword>
<gene>
    <name evidence="20" type="ORF">AXF42_Ash009360</name>
</gene>
<keyword evidence="5 20" id="KW-0808">Transferase</keyword>
<evidence type="ECO:0000256" key="12">
    <source>
        <dbReference type="ARBA" id="ARBA00023136"/>
    </source>
</evidence>
<evidence type="ECO:0000256" key="4">
    <source>
        <dbReference type="ARBA" id="ARBA00022536"/>
    </source>
</evidence>
<keyword evidence="14 20" id="KW-0675">Receptor</keyword>
<evidence type="ECO:0000256" key="17">
    <source>
        <dbReference type="ARBA" id="ARBA00048679"/>
    </source>
</evidence>
<dbReference type="Pfam" id="PF07714">
    <property type="entry name" value="PK_Tyr_Ser-Thr"/>
    <property type="match status" value="1"/>
</dbReference>
<dbReference type="GO" id="GO:0016020">
    <property type="term" value="C:membrane"/>
    <property type="evidence" value="ECO:0007669"/>
    <property type="project" value="UniProtKB-SubCell"/>
</dbReference>
<keyword evidence="21" id="KW-1185">Reference proteome</keyword>
<keyword evidence="4" id="KW-0245">EGF-like domain</keyword>
<sequence>MFEKESSKEVVNIESFLKRYSSTSLKRYKYLEVKKITNSFSDKLGQGGYGAVYKGSLNDGRLVAVKILNDAKSNGEEFVNEVASIGRTSHVNIVSLLGFCSEGCRRARL</sequence>
<comment type="catalytic activity">
    <reaction evidence="16">
        <text>L-threonyl-[protein] + ATP = O-phospho-L-threonyl-[protein] + ADP + H(+)</text>
        <dbReference type="Rhea" id="RHEA:46608"/>
        <dbReference type="Rhea" id="RHEA-COMP:11060"/>
        <dbReference type="Rhea" id="RHEA-COMP:11605"/>
        <dbReference type="ChEBI" id="CHEBI:15378"/>
        <dbReference type="ChEBI" id="CHEBI:30013"/>
        <dbReference type="ChEBI" id="CHEBI:30616"/>
        <dbReference type="ChEBI" id="CHEBI:61977"/>
        <dbReference type="ChEBI" id="CHEBI:456216"/>
        <dbReference type="EC" id="2.7.11.1"/>
    </reaction>
</comment>
<dbReference type="InterPro" id="IPR017441">
    <property type="entry name" value="Protein_kinase_ATP_BS"/>
</dbReference>
<feature type="domain" description="Protein kinase" evidence="19">
    <location>
        <begin position="38"/>
        <end position="109"/>
    </location>
</feature>
<evidence type="ECO:0000313" key="21">
    <source>
        <dbReference type="Proteomes" id="UP000236161"/>
    </source>
</evidence>
<proteinExistence type="predicted"/>
<evidence type="ECO:0000256" key="13">
    <source>
        <dbReference type="ARBA" id="ARBA00023157"/>
    </source>
</evidence>
<dbReference type="GO" id="GO:0005524">
    <property type="term" value="F:ATP binding"/>
    <property type="evidence" value="ECO:0007669"/>
    <property type="project" value="UniProtKB-UniRule"/>
</dbReference>
<keyword evidence="3" id="KW-0723">Serine/threonine-protein kinase</keyword>
<keyword evidence="9 20" id="KW-0418">Kinase</keyword>
<evidence type="ECO:0000256" key="7">
    <source>
        <dbReference type="ARBA" id="ARBA00022729"/>
    </source>
</evidence>
<dbReference type="Gene3D" id="3.30.200.20">
    <property type="entry name" value="Phosphorylase Kinase, domain 1"/>
    <property type="match status" value="1"/>
</dbReference>
<evidence type="ECO:0000256" key="10">
    <source>
        <dbReference type="ARBA" id="ARBA00022840"/>
    </source>
</evidence>
<dbReference type="SUPFAM" id="SSF56112">
    <property type="entry name" value="Protein kinase-like (PK-like)"/>
    <property type="match status" value="1"/>
</dbReference>
<dbReference type="InterPro" id="IPR000719">
    <property type="entry name" value="Prot_kinase_dom"/>
</dbReference>
<evidence type="ECO:0000256" key="15">
    <source>
        <dbReference type="ARBA" id="ARBA00023180"/>
    </source>
</evidence>
<dbReference type="EC" id="2.7.11.1" evidence="2"/>
<evidence type="ECO:0000313" key="20">
    <source>
        <dbReference type="EMBL" id="PKA62473.1"/>
    </source>
</evidence>
<evidence type="ECO:0000256" key="11">
    <source>
        <dbReference type="ARBA" id="ARBA00022989"/>
    </source>
</evidence>
<evidence type="ECO:0000256" key="14">
    <source>
        <dbReference type="ARBA" id="ARBA00023170"/>
    </source>
</evidence>
<dbReference type="GO" id="GO:0004674">
    <property type="term" value="F:protein serine/threonine kinase activity"/>
    <property type="evidence" value="ECO:0007669"/>
    <property type="project" value="UniProtKB-KW"/>
</dbReference>
<keyword evidence="13" id="KW-1015">Disulfide bond</keyword>
<evidence type="ECO:0000256" key="16">
    <source>
        <dbReference type="ARBA" id="ARBA00047899"/>
    </source>
</evidence>
<evidence type="ECO:0000256" key="8">
    <source>
        <dbReference type="ARBA" id="ARBA00022741"/>
    </source>
</evidence>
<dbReference type="FunFam" id="3.30.200.20:FF:000059">
    <property type="entry name" value="S-receptor-like serine/threonine-protein kinase"/>
    <property type="match status" value="1"/>
</dbReference>
<feature type="binding site" evidence="18">
    <location>
        <position position="66"/>
    </location>
    <ligand>
        <name>ATP</name>
        <dbReference type="ChEBI" id="CHEBI:30616"/>
    </ligand>
</feature>
<keyword evidence="12" id="KW-0472">Membrane</keyword>
<evidence type="ECO:0000259" key="19">
    <source>
        <dbReference type="PROSITE" id="PS50011"/>
    </source>
</evidence>
<evidence type="ECO:0000256" key="5">
    <source>
        <dbReference type="ARBA" id="ARBA00022679"/>
    </source>
</evidence>